<evidence type="ECO:0000256" key="4">
    <source>
        <dbReference type="ARBA" id="ARBA00022490"/>
    </source>
</evidence>
<evidence type="ECO:0000256" key="3">
    <source>
        <dbReference type="ARBA" id="ARBA00022475"/>
    </source>
</evidence>
<evidence type="ECO:0000256" key="8">
    <source>
        <dbReference type="ARBA" id="ARBA00023136"/>
    </source>
</evidence>
<proteinExistence type="inferred from homology"/>
<comment type="subcellular location">
    <subcellularLocation>
        <location evidence="1">Cell membrane</location>
        <topology evidence="1">Peripheral membrane protein</topology>
        <orientation evidence="1">Cytoplasmic side</orientation>
    </subcellularLocation>
</comment>
<dbReference type="eggNOG" id="COG0552">
    <property type="taxonomic scope" value="Bacteria"/>
</dbReference>
<dbReference type="SUPFAM" id="SSF52540">
    <property type="entry name" value="P-loop containing nucleoside triphosphate hydrolases"/>
    <property type="match status" value="1"/>
</dbReference>
<keyword evidence="7" id="KW-0342">GTP-binding</keyword>
<dbReference type="InterPro" id="IPR036225">
    <property type="entry name" value="SRP/SRP_N"/>
</dbReference>
<protein>
    <recommendedName>
        <fullName evidence="11">SRP54-type proteins GTP-binding domain-containing protein</fullName>
    </recommendedName>
</protein>
<dbReference type="PANTHER" id="PTHR43134">
    <property type="entry name" value="SIGNAL RECOGNITION PARTICLE RECEPTOR SUBUNIT ALPHA"/>
    <property type="match status" value="1"/>
</dbReference>
<dbReference type="InterPro" id="IPR004390">
    <property type="entry name" value="SR_rcpt_FtsY"/>
</dbReference>
<dbReference type="PROSITE" id="PS00300">
    <property type="entry name" value="SRP54"/>
    <property type="match status" value="1"/>
</dbReference>
<keyword evidence="6" id="KW-0378">Hydrolase</keyword>
<dbReference type="Pfam" id="PF02881">
    <property type="entry name" value="SRP54_N"/>
    <property type="match status" value="1"/>
</dbReference>
<evidence type="ECO:0000256" key="7">
    <source>
        <dbReference type="ARBA" id="ARBA00023134"/>
    </source>
</evidence>
<dbReference type="InterPro" id="IPR000897">
    <property type="entry name" value="SRP54_GTPase_dom"/>
</dbReference>
<dbReference type="GO" id="GO:0006614">
    <property type="term" value="P:SRP-dependent cotranslational protein targeting to membrane"/>
    <property type="evidence" value="ECO:0007669"/>
    <property type="project" value="InterPro"/>
</dbReference>
<dbReference type="SMART" id="SM00962">
    <property type="entry name" value="SRP54"/>
    <property type="match status" value="1"/>
</dbReference>
<dbReference type="GO" id="GO:0005886">
    <property type="term" value="C:plasma membrane"/>
    <property type="evidence" value="ECO:0007669"/>
    <property type="project" value="UniProtKB-SubCell"/>
</dbReference>
<gene>
    <name evidence="12" type="ORF">J120_05025</name>
</gene>
<keyword evidence="4" id="KW-0963">Cytoplasm</keyword>
<accession>A0A0D2I127</accession>
<evidence type="ECO:0000256" key="1">
    <source>
        <dbReference type="ARBA" id="ARBA00004413"/>
    </source>
</evidence>
<dbReference type="NCBIfam" id="TIGR00064">
    <property type="entry name" value="ftsY"/>
    <property type="match status" value="1"/>
</dbReference>
<dbReference type="FunFam" id="3.40.50.300:FF:000053">
    <property type="entry name" value="Signal recognition particle receptor FtsY"/>
    <property type="match status" value="1"/>
</dbReference>
<dbReference type="STRING" id="1306947.J120_05025"/>
<evidence type="ECO:0000256" key="9">
    <source>
        <dbReference type="ARBA" id="ARBA00023170"/>
    </source>
</evidence>
<feature type="domain" description="SRP54-type proteins GTP-binding" evidence="11">
    <location>
        <begin position="268"/>
        <end position="281"/>
    </location>
</feature>
<dbReference type="InterPro" id="IPR042101">
    <property type="entry name" value="SRP54_N_sf"/>
</dbReference>
<evidence type="ECO:0000256" key="5">
    <source>
        <dbReference type="ARBA" id="ARBA00022741"/>
    </source>
</evidence>
<dbReference type="SMART" id="SM00963">
    <property type="entry name" value="SRP54_N"/>
    <property type="match status" value="1"/>
</dbReference>
<keyword evidence="13" id="KW-1185">Reference proteome</keyword>
<reference evidence="12 13" key="1">
    <citation type="journal article" date="2013" name="Proc. Natl. Acad. Sci. U.S.A.">
        <title>Candidate phylum TM6 genome recovered from a hospital sink biofilm provides genomic insights into this uncultivated phylum.</title>
        <authorList>
            <person name="McLean J.S."/>
            <person name="Lombardo M.J."/>
            <person name="Badger J.H."/>
            <person name="Edlund A."/>
            <person name="Novotny M."/>
            <person name="Yee-Greenbaum J."/>
            <person name="Vyahhi N."/>
            <person name="Hall A.P."/>
            <person name="Yang Y."/>
            <person name="Dupont C.L."/>
            <person name="Ziegler M.G."/>
            <person name="Chitsaz H."/>
            <person name="Allen A.E."/>
            <person name="Yooseph S."/>
            <person name="Tesler G."/>
            <person name="Pevzner P.A."/>
            <person name="Friedman R.M."/>
            <person name="Nealson K.H."/>
            <person name="Venter J.C."/>
            <person name="Lasken R.S."/>
        </authorList>
    </citation>
    <scope>NUCLEOTIDE SEQUENCE [LARGE SCALE GENOMIC DNA]</scope>
    <source>
        <strain evidence="12 13">TM6SC1</strain>
    </source>
</reference>
<organism evidence="12 13">
    <name type="scientific">candidate division TM6 bacterium JCVI TM6SC1</name>
    <dbReference type="NCBI Taxonomy" id="1306947"/>
    <lineage>
        <taxon>Bacteria</taxon>
        <taxon>Candidatus Babelota</taxon>
        <taxon>Vermiphilus</taxon>
    </lineage>
</organism>
<dbReference type="SUPFAM" id="SSF47364">
    <property type="entry name" value="Domain of the SRP/SRP receptor G-proteins"/>
    <property type="match status" value="1"/>
</dbReference>
<dbReference type="GO" id="GO:0005525">
    <property type="term" value="F:GTP binding"/>
    <property type="evidence" value="ECO:0007669"/>
    <property type="project" value="UniProtKB-KW"/>
</dbReference>
<dbReference type="SMART" id="SM00382">
    <property type="entry name" value="AAA"/>
    <property type="match status" value="1"/>
</dbReference>
<dbReference type="Gene3D" id="1.20.120.140">
    <property type="entry name" value="Signal recognition particle SRP54, nucleotide-binding domain"/>
    <property type="match status" value="1"/>
</dbReference>
<comment type="similarity">
    <text evidence="2">Belongs to the GTP-binding SRP family.</text>
</comment>
<dbReference type="Gene3D" id="3.40.50.300">
    <property type="entry name" value="P-loop containing nucleotide triphosphate hydrolases"/>
    <property type="match status" value="1"/>
</dbReference>
<evidence type="ECO:0000256" key="10">
    <source>
        <dbReference type="ARBA" id="ARBA00048027"/>
    </source>
</evidence>
<evidence type="ECO:0000259" key="11">
    <source>
        <dbReference type="PROSITE" id="PS00300"/>
    </source>
</evidence>
<dbReference type="InterPro" id="IPR027417">
    <property type="entry name" value="P-loop_NTPase"/>
</dbReference>
<dbReference type="Pfam" id="PF00448">
    <property type="entry name" value="SRP54"/>
    <property type="match status" value="1"/>
</dbReference>
<dbReference type="InterPro" id="IPR013822">
    <property type="entry name" value="Signal_recog_particl_SRP54_hlx"/>
</dbReference>
<evidence type="ECO:0000256" key="6">
    <source>
        <dbReference type="ARBA" id="ARBA00022801"/>
    </source>
</evidence>
<dbReference type="GO" id="GO:0005737">
    <property type="term" value="C:cytoplasm"/>
    <property type="evidence" value="ECO:0007669"/>
    <property type="project" value="UniProtKB-ARBA"/>
</dbReference>
<comment type="caution">
    <text evidence="12">The sequence shown here is derived from an EMBL/GenBank/DDBJ whole genome shotgun (WGS) entry which is preliminary data.</text>
</comment>
<evidence type="ECO:0000313" key="13">
    <source>
        <dbReference type="Proteomes" id="UP000032214"/>
    </source>
</evidence>
<evidence type="ECO:0000313" key="12">
    <source>
        <dbReference type="EMBL" id="KIX84930.1"/>
    </source>
</evidence>
<dbReference type="PANTHER" id="PTHR43134:SF1">
    <property type="entry name" value="SIGNAL RECOGNITION PARTICLE RECEPTOR SUBUNIT ALPHA"/>
    <property type="match status" value="1"/>
</dbReference>
<keyword evidence="3" id="KW-1003">Cell membrane</keyword>
<dbReference type="InterPro" id="IPR003593">
    <property type="entry name" value="AAA+_ATPase"/>
</dbReference>
<evidence type="ECO:0000256" key="2">
    <source>
        <dbReference type="ARBA" id="ARBA00008531"/>
    </source>
</evidence>
<dbReference type="EMBL" id="ARQD01000005">
    <property type="protein sequence ID" value="KIX84930.1"/>
    <property type="molecule type" value="Genomic_DNA"/>
</dbReference>
<dbReference type="Proteomes" id="UP000032214">
    <property type="component" value="Unassembled WGS sequence"/>
</dbReference>
<dbReference type="GO" id="GO:0003924">
    <property type="term" value="F:GTPase activity"/>
    <property type="evidence" value="ECO:0007669"/>
    <property type="project" value="TreeGrafter"/>
</dbReference>
<keyword evidence="8" id="KW-0472">Membrane</keyword>
<sequence>MFGFIKKTFNKIYEQVTSKIKGLFSRSSIDTETLHELEKILLSADTGYSTTRMIIDKLSKSHQSGHLNSGVQLHEQLKKILIEVLQTNHPYKDSSIFLLVGINGSGKTTCAAKLAARCKNLGKRVLLVGADTFRAAATAQLKVWADRIGVPIIEGQTGQDPASVIFAGCQKYKAENFDVLIIDTAGRLQTKINLMHELEKIRKVIGKQLPDAQVTTLLTIDSMLGQNSLDQARLFHESTPLDGIILTKLDSTAKGGIIFAVSHELHVPVAYISTGESIDTFAPFDPVIFIDDLLA</sequence>
<comment type="catalytic activity">
    <reaction evidence="10">
        <text>GTP + H2O = GDP + phosphate + H(+)</text>
        <dbReference type="Rhea" id="RHEA:19669"/>
        <dbReference type="ChEBI" id="CHEBI:15377"/>
        <dbReference type="ChEBI" id="CHEBI:15378"/>
        <dbReference type="ChEBI" id="CHEBI:37565"/>
        <dbReference type="ChEBI" id="CHEBI:43474"/>
        <dbReference type="ChEBI" id="CHEBI:58189"/>
        <dbReference type="EC" id="3.6.5.4"/>
    </reaction>
</comment>
<keyword evidence="5" id="KW-0547">Nucleotide-binding</keyword>
<dbReference type="GO" id="GO:0005047">
    <property type="term" value="F:signal recognition particle binding"/>
    <property type="evidence" value="ECO:0007669"/>
    <property type="project" value="TreeGrafter"/>
</dbReference>
<dbReference type="AlphaFoldDB" id="A0A0D2I127"/>
<name>A0A0D2I127_9BACT</name>
<keyword evidence="9" id="KW-0675">Receptor</keyword>